<proteinExistence type="predicted"/>
<accession>A0A164IVD5</accession>
<dbReference type="EMBL" id="LRGB01006373">
    <property type="protein sequence ID" value="KZS01667.1"/>
    <property type="molecule type" value="Genomic_DNA"/>
</dbReference>
<organism evidence="1 2">
    <name type="scientific">Daphnia magna</name>
    <dbReference type="NCBI Taxonomy" id="35525"/>
    <lineage>
        <taxon>Eukaryota</taxon>
        <taxon>Metazoa</taxon>
        <taxon>Ecdysozoa</taxon>
        <taxon>Arthropoda</taxon>
        <taxon>Crustacea</taxon>
        <taxon>Branchiopoda</taxon>
        <taxon>Diplostraca</taxon>
        <taxon>Cladocera</taxon>
        <taxon>Anomopoda</taxon>
        <taxon>Daphniidae</taxon>
        <taxon>Daphnia</taxon>
    </lineage>
</organism>
<gene>
    <name evidence="1" type="ORF">APZ42_001604</name>
</gene>
<protein>
    <submittedName>
        <fullName evidence="1">Uncharacterized protein</fullName>
    </submittedName>
</protein>
<sequence length="66" mass="7470">MLACKKIRVMSHGIQNGTQHQPSRIKISFRGGYCLVFTAKVVNQLAQTKGLTNPRLFRVLIFLQLV</sequence>
<evidence type="ECO:0000313" key="1">
    <source>
        <dbReference type="EMBL" id="KZS01667.1"/>
    </source>
</evidence>
<evidence type="ECO:0000313" key="2">
    <source>
        <dbReference type="Proteomes" id="UP000076858"/>
    </source>
</evidence>
<keyword evidence="2" id="KW-1185">Reference proteome</keyword>
<comment type="caution">
    <text evidence="1">The sequence shown here is derived from an EMBL/GenBank/DDBJ whole genome shotgun (WGS) entry which is preliminary data.</text>
</comment>
<dbReference type="AlphaFoldDB" id="A0A164IVD5"/>
<reference evidence="1 2" key="1">
    <citation type="submission" date="2016-03" db="EMBL/GenBank/DDBJ databases">
        <title>EvidentialGene: Evidence-directed Construction of Genes on Genomes.</title>
        <authorList>
            <person name="Gilbert D.G."/>
            <person name="Choi J.-H."/>
            <person name="Mockaitis K."/>
            <person name="Colbourne J."/>
            <person name="Pfrender M."/>
        </authorList>
    </citation>
    <scope>NUCLEOTIDE SEQUENCE [LARGE SCALE GENOMIC DNA]</scope>
    <source>
        <strain evidence="1 2">Xinb3</strain>
        <tissue evidence="1">Complete organism</tissue>
    </source>
</reference>
<name>A0A164IVD5_9CRUS</name>
<dbReference type="Proteomes" id="UP000076858">
    <property type="component" value="Unassembled WGS sequence"/>
</dbReference>